<keyword evidence="2" id="KW-1185">Reference proteome</keyword>
<accession>A0ACB0YF85</accession>
<organism evidence="1 2">
    <name type="scientific">Meloidogyne enterolobii</name>
    <name type="common">Root-knot nematode worm</name>
    <name type="synonym">Meloidogyne mayaguensis</name>
    <dbReference type="NCBI Taxonomy" id="390850"/>
    <lineage>
        <taxon>Eukaryota</taxon>
        <taxon>Metazoa</taxon>
        <taxon>Ecdysozoa</taxon>
        <taxon>Nematoda</taxon>
        <taxon>Chromadorea</taxon>
        <taxon>Rhabditida</taxon>
        <taxon>Tylenchina</taxon>
        <taxon>Tylenchomorpha</taxon>
        <taxon>Tylenchoidea</taxon>
        <taxon>Meloidogynidae</taxon>
        <taxon>Meloidogyninae</taxon>
        <taxon>Meloidogyne</taxon>
    </lineage>
</organism>
<evidence type="ECO:0000313" key="1">
    <source>
        <dbReference type="EMBL" id="CAK5044157.1"/>
    </source>
</evidence>
<reference evidence="1" key="1">
    <citation type="submission" date="2023-11" db="EMBL/GenBank/DDBJ databases">
        <authorList>
            <person name="Poullet M."/>
        </authorList>
    </citation>
    <scope>NUCLEOTIDE SEQUENCE</scope>
    <source>
        <strain evidence="1">E1834</strain>
    </source>
</reference>
<gene>
    <name evidence="1" type="ORF">MENTE1834_LOCUS11361</name>
</gene>
<dbReference type="Proteomes" id="UP001497535">
    <property type="component" value="Unassembled WGS sequence"/>
</dbReference>
<evidence type="ECO:0000313" key="2">
    <source>
        <dbReference type="Proteomes" id="UP001497535"/>
    </source>
</evidence>
<comment type="caution">
    <text evidence="1">The sequence shown here is derived from an EMBL/GenBank/DDBJ whole genome shotgun (WGS) entry which is preliminary data.</text>
</comment>
<name>A0ACB0YF85_MELEN</name>
<protein>
    <submittedName>
        <fullName evidence="1">Uncharacterized protein</fullName>
    </submittedName>
</protein>
<dbReference type="EMBL" id="CAVMJV010000011">
    <property type="protein sequence ID" value="CAK5044157.1"/>
    <property type="molecule type" value="Genomic_DNA"/>
</dbReference>
<proteinExistence type="predicted"/>
<sequence>MKQFLIIAAILLFLVSLSVEEHCKILKLDCEKYCHDTCTKASGDRVVCDLVKSICDNIGCCHHETTPG</sequence>